<comment type="subcellular location">
    <subcellularLocation>
        <location evidence="1">Membrane</location>
        <topology evidence="1">Multi-pass membrane protein</topology>
    </subcellularLocation>
</comment>
<keyword evidence="9" id="KW-1185">Reference proteome</keyword>
<feature type="transmembrane region" description="Helical" evidence="7">
    <location>
        <begin position="133"/>
        <end position="155"/>
    </location>
</feature>
<dbReference type="InterPro" id="IPR006043">
    <property type="entry name" value="NCS2"/>
</dbReference>
<dbReference type="RefSeq" id="WP_047874135.1">
    <property type="nucleotide sequence ID" value="NZ_BMYC01000002.1"/>
</dbReference>
<dbReference type="AlphaFoldDB" id="A0A0J1GN42"/>
<dbReference type="Proteomes" id="UP000036426">
    <property type="component" value="Unassembled WGS sequence"/>
</dbReference>
<evidence type="ECO:0000256" key="6">
    <source>
        <dbReference type="ARBA" id="ARBA00023136"/>
    </source>
</evidence>
<feature type="transmembrane region" description="Helical" evidence="7">
    <location>
        <begin position="193"/>
        <end position="215"/>
    </location>
</feature>
<feature type="transmembrane region" description="Helical" evidence="7">
    <location>
        <begin position="235"/>
        <end position="257"/>
    </location>
</feature>
<reference evidence="8 9" key="1">
    <citation type="submission" date="2015-05" db="EMBL/GenBank/DDBJ databases">
        <title>Photobacterium galathea sp. nov.</title>
        <authorList>
            <person name="Machado H."/>
            <person name="Gram L."/>
        </authorList>
    </citation>
    <scope>NUCLEOTIDE SEQUENCE [LARGE SCALE GENOMIC DNA]</scope>
    <source>
        <strain evidence="8 9">DSM 25995</strain>
    </source>
</reference>
<protein>
    <submittedName>
        <fullName evidence="8">Xanthine/uracil permease</fullName>
    </submittedName>
</protein>
<dbReference type="PATRIC" id="fig|754436.4.peg.1984"/>
<comment type="caution">
    <text evidence="8">The sequence shown here is derived from an EMBL/GenBank/DDBJ whole genome shotgun (WGS) entry which is preliminary data.</text>
</comment>
<dbReference type="EMBL" id="LDOV01000017">
    <property type="protein sequence ID" value="KLV01016.1"/>
    <property type="molecule type" value="Genomic_DNA"/>
</dbReference>
<dbReference type="PANTHER" id="PTHR42810:SF2">
    <property type="entry name" value="PURINE PERMEASE C1399.01C-RELATED"/>
    <property type="match status" value="1"/>
</dbReference>
<evidence type="ECO:0000256" key="3">
    <source>
        <dbReference type="ARBA" id="ARBA00022448"/>
    </source>
</evidence>
<sequence length="456" mass="47800">MTTTHTQPTTTHSIDEKISIPRSLSLGAQHVLAMDLYIVPIILASLLSLTVADTSSLIQMTFVVAGLATIIQSRGLLKLPVMQGPSYIPIGAIAAIGKSMGMGAVYGALIPVAIFVALLGKPLNLFSKIVRKFVPPIVGGTVIIVVGISLLPIAFNGIYSGEQASQNIVIALVSMTSLCSFILLGCMCKQLHWLRLTSVLGAIVLGTITASFYGMTDFSSVAQAAWVQLPSLLPFGELTFDPIAILTMLFISMIVLVETTGTWCAVSAVTGVPLEDDRLNRGATGEAVGHFICSFIGGSPVTGYSTNAGIIAVTGVSSRRAIIAGGFILLLLGLMPKLTSVIASIPHAVISGIFTVICVVIAMNGFRVVQNINLSERNMLVIGLPIMLSLGAVLMPRELVYALPELVGYLVNSGIAIGALAAVILNFVLPEDAQPEVTKTTENTVTAENATIAEVK</sequence>
<feature type="transmembrane region" description="Helical" evidence="7">
    <location>
        <begin position="407"/>
        <end position="429"/>
    </location>
</feature>
<name>A0A0J1GN42_9GAMM</name>
<feature type="transmembrane region" description="Helical" evidence="7">
    <location>
        <begin position="31"/>
        <end position="50"/>
    </location>
</feature>
<dbReference type="Pfam" id="PF00860">
    <property type="entry name" value="Xan_ur_permease"/>
    <property type="match status" value="1"/>
</dbReference>
<organism evidence="8 9">
    <name type="scientific">Photobacterium aphoticum</name>
    <dbReference type="NCBI Taxonomy" id="754436"/>
    <lineage>
        <taxon>Bacteria</taxon>
        <taxon>Pseudomonadati</taxon>
        <taxon>Pseudomonadota</taxon>
        <taxon>Gammaproteobacteria</taxon>
        <taxon>Vibrionales</taxon>
        <taxon>Vibrionaceae</taxon>
        <taxon>Photobacterium</taxon>
    </lineage>
</organism>
<feature type="transmembrane region" description="Helical" evidence="7">
    <location>
        <begin position="321"/>
        <end position="339"/>
    </location>
</feature>
<evidence type="ECO:0000256" key="1">
    <source>
        <dbReference type="ARBA" id="ARBA00004141"/>
    </source>
</evidence>
<feature type="transmembrane region" description="Helical" evidence="7">
    <location>
        <begin position="167"/>
        <end position="186"/>
    </location>
</feature>
<evidence type="ECO:0000313" key="8">
    <source>
        <dbReference type="EMBL" id="KLV01016.1"/>
    </source>
</evidence>
<dbReference type="NCBIfam" id="NF037981">
    <property type="entry name" value="NCS2_1"/>
    <property type="match status" value="1"/>
</dbReference>
<feature type="transmembrane region" description="Helical" evidence="7">
    <location>
        <begin position="103"/>
        <end position="121"/>
    </location>
</feature>
<feature type="transmembrane region" description="Helical" evidence="7">
    <location>
        <begin position="378"/>
        <end position="395"/>
    </location>
</feature>
<evidence type="ECO:0000256" key="4">
    <source>
        <dbReference type="ARBA" id="ARBA00022692"/>
    </source>
</evidence>
<feature type="transmembrane region" description="Helical" evidence="7">
    <location>
        <begin position="345"/>
        <end position="366"/>
    </location>
</feature>
<dbReference type="OrthoDB" id="9805749at2"/>
<evidence type="ECO:0000256" key="2">
    <source>
        <dbReference type="ARBA" id="ARBA00008821"/>
    </source>
</evidence>
<keyword evidence="6 7" id="KW-0472">Membrane</keyword>
<evidence type="ECO:0000313" key="9">
    <source>
        <dbReference type="Proteomes" id="UP000036426"/>
    </source>
</evidence>
<dbReference type="GO" id="GO:0005886">
    <property type="term" value="C:plasma membrane"/>
    <property type="evidence" value="ECO:0007669"/>
    <property type="project" value="TreeGrafter"/>
</dbReference>
<keyword evidence="5 7" id="KW-1133">Transmembrane helix</keyword>
<dbReference type="GO" id="GO:0042907">
    <property type="term" value="F:xanthine transmembrane transporter activity"/>
    <property type="evidence" value="ECO:0007669"/>
    <property type="project" value="TreeGrafter"/>
</dbReference>
<keyword evidence="4 7" id="KW-0812">Transmembrane</keyword>
<evidence type="ECO:0000256" key="5">
    <source>
        <dbReference type="ARBA" id="ARBA00022989"/>
    </source>
</evidence>
<dbReference type="PANTHER" id="PTHR42810">
    <property type="entry name" value="PURINE PERMEASE C1399.01C-RELATED"/>
    <property type="match status" value="1"/>
</dbReference>
<keyword evidence="3" id="KW-0813">Transport</keyword>
<gene>
    <name evidence="8" type="ORF">ABT58_09395</name>
</gene>
<comment type="similarity">
    <text evidence="2">Belongs to the nucleobase:cation symporter-2 (NCS2) (TC 2.A.40) family.</text>
</comment>
<proteinExistence type="inferred from homology"/>
<evidence type="ECO:0000256" key="7">
    <source>
        <dbReference type="SAM" id="Phobius"/>
    </source>
</evidence>
<accession>A0A0J1GN42</accession>